<proteinExistence type="predicted"/>
<evidence type="ECO:0000313" key="2">
    <source>
        <dbReference type="Proteomes" id="UP000553209"/>
    </source>
</evidence>
<protein>
    <submittedName>
        <fullName evidence="1">Uncharacterized protein</fullName>
    </submittedName>
</protein>
<organism evidence="1 2">
    <name type="scientific">Nocardiopsis alborubida</name>
    <dbReference type="NCBI Taxonomy" id="146802"/>
    <lineage>
        <taxon>Bacteria</taxon>
        <taxon>Bacillati</taxon>
        <taxon>Actinomycetota</taxon>
        <taxon>Actinomycetes</taxon>
        <taxon>Streptosporangiales</taxon>
        <taxon>Nocardiopsidaceae</taxon>
        <taxon>Nocardiopsis</taxon>
    </lineage>
</organism>
<dbReference type="AlphaFoldDB" id="A0A7X6MFS4"/>
<dbReference type="EMBL" id="JAAXPG010000017">
    <property type="protein sequence ID" value="NKY99709.1"/>
    <property type="molecule type" value="Genomic_DNA"/>
</dbReference>
<gene>
    <name evidence="1" type="ORF">HGB44_18860</name>
</gene>
<sequence>MSVTTEIGRDRGRFTAAVLGAASAPEPTPIGHRVARGVVVSANARILCLAVPGGEEHFMYDSSTVFWRGGEVGPGELRTGDDAVVLRVPGGHPIAARVWAQTARATGVIVSRDGDTLEIDPGHGRPRQTVVLPYRTSGRISVRHPRLEPGYVFDAVGVWWEGAVRAVRPATTQPPYPLGATPHRPPTRRRATTLSGVATWYDPAWGRSAHVDPRAHVDGIAYPALDPVGHDGPCDRRTSCVPLPLLSTGATLSLRNDRTHEAAALPVIDCAAADSWLCDLCSSCGGQSAGRLASLTMTGFVALGGRLEDGCFNATVTVHDGEG</sequence>
<accession>A0A7X6MFS4</accession>
<reference evidence="1 2" key="1">
    <citation type="submission" date="2020-04" db="EMBL/GenBank/DDBJ databases">
        <title>MicrobeNet Type strains.</title>
        <authorList>
            <person name="Nicholson A.C."/>
        </authorList>
    </citation>
    <scope>NUCLEOTIDE SEQUENCE [LARGE SCALE GENOMIC DNA]</scope>
    <source>
        <strain evidence="1 2">ATCC 23612</strain>
    </source>
</reference>
<name>A0A7X6MFS4_9ACTN</name>
<dbReference type="RefSeq" id="WP_061081793.1">
    <property type="nucleotide sequence ID" value="NZ_JAAXPG010000017.1"/>
</dbReference>
<evidence type="ECO:0000313" key="1">
    <source>
        <dbReference type="EMBL" id="NKY99709.1"/>
    </source>
</evidence>
<keyword evidence="2" id="KW-1185">Reference proteome</keyword>
<comment type="caution">
    <text evidence="1">The sequence shown here is derived from an EMBL/GenBank/DDBJ whole genome shotgun (WGS) entry which is preliminary data.</text>
</comment>
<dbReference type="Proteomes" id="UP000553209">
    <property type="component" value="Unassembled WGS sequence"/>
</dbReference>